<comment type="caution">
    <text evidence="1">The sequence shown here is derived from an EMBL/GenBank/DDBJ whole genome shotgun (WGS) entry which is preliminary data.</text>
</comment>
<dbReference type="EMBL" id="LAZR01003140">
    <property type="protein sequence ID" value="KKN21524.1"/>
    <property type="molecule type" value="Genomic_DNA"/>
</dbReference>
<sequence length="118" mass="13510">MKNYHLYFYSYLKDFKCHLKKNIPTAYPQTYPQLSVLPCCALGGAPIEGEIKWIRTAWVGFKAEVAKFEDLVRPCFKTSAASQIYHQERKETGGVIKEIQDLQEMFSLEAVCAACHDL</sequence>
<accession>A0A0F9NUL5</accession>
<proteinExistence type="predicted"/>
<name>A0A0F9NUL5_9ZZZZ</name>
<reference evidence="1" key="1">
    <citation type="journal article" date="2015" name="Nature">
        <title>Complex archaea that bridge the gap between prokaryotes and eukaryotes.</title>
        <authorList>
            <person name="Spang A."/>
            <person name="Saw J.H."/>
            <person name="Jorgensen S.L."/>
            <person name="Zaremba-Niedzwiedzka K."/>
            <person name="Martijn J."/>
            <person name="Lind A.E."/>
            <person name="van Eijk R."/>
            <person name="Schleper C."/>
            <person name="Guy L."/>
            <person name="Ettema T.J."/>
        </authorList>
    </citation>
    <scope>NUCLEOTIDE SEQUENCE</scope>
</reference>
<gene>
    <name evidence="1" type="ORF">LCGC14_0924410</name>
</gene>
<organism evidence="1">
    <name type="scientific">marine sediment metagenome</name>
    <dbReference type="NCBI Taxonomy" id="412755"/>
    <lineage>
        <taxon>unclassified sequences</taxon>
        <taxon>metagenomes</taxon>
        <taxon>ecological metagenomes</taxon>
    </lineage>
</organism>
<protein>
    <submittedName>
        <fullName evidence="1">Uncharacterized protein</fullName>
    </submittedName>
</protein>
<dbReference type="AlphaFoldDB" id="A0A0F9NUL5"/>
<evidence type="ECO:0000313" key="1">
    <source>
        <dbReference type="EMBL" id="KKN21524.1"/>
    </source>
</evidence>